<feature type="compositionally biased region" description="Low complexity" evidence="1">
    <location>
        <begin position="3997"/>
        <end position="4008"/>
    </location>
</feature>
<feature type="compositionally biased region" description="Polar residues" evidence="1">
    <location>
        <begin position="3309"/>
        <end position="3320"/>
    </location>
</feature>
<feature type="transmembrane region" description="Helical" evidence="2">
    <location>
        <begin position="4225"/>
        <end position="4250"/>
    </location>
</feature>
<feature type="region of interest" description="Disordered" evidence="1">
    <location>
        <begin position="4799"/>
        <end position="4830"/>
    </location>
</feature>
<feature type="transmembrane region" description="Helical" evidence="2">
    <location>
        <begin position="4336"/>
        <end position="4356"/>
    </location>
</feature>
<evidence type="ECO:0000313" key="4">
    <source>
        <dbReference type="Proteomes" id="UP000613740"/>
    </source>
</evidence>
<reference evidence="3" key="1">
    <citation type="journal article" date="2020" name="bioRxiv">
        <title>Comparative genomics of Chlamydomonas.</title>
        <authorList>
            <person name="Craig R.J."/>
            <person name="Hasan A.R."/>
            <person name="Ness R.W."/>
            <person name="Keightley P.D."/>
        </authorList>
    </citation>
    <scope>NUCLEOTIDE SEQUENCE</scope>
    <source>
        <strain evidence="3">CCAP 11/173</strain>
    </source>
</reference>
<feature type="compositionally biased region" description="Gly residues" evidence="1">
    <location>
        <begin position="3672"/>
        <end position="3681"/>
    </location>
</feature>
<feature type="transmembrane region" description="Helical" evidence="2">
    <location>
        <begin position="4368"/>
        <end position="4388"/>
    </location>
</feature>
<evidence type="ECO:0000256" key="1">
    <source>
        <dbReference type="SAM" id="MobiDB-lite"/>
    </source>
</evidence>
<feature type="region of interest" description="Disordered" evidence="1">
    <location>
        <begin position="3308"/>
        <end position="3328"/>
    </location>
</feature>
<keyword evidence="2" id="KW-0472">Membrane</keyword>
<dbReference type="PANTHER" id="PTHR19862:SF14">
    <property type="entry name" value="WD REPEAT-CONTAINING PROTEIN 48"/>
    <property type="match status" value="1"/>
</dbReference>
<dbReference type="SMART" id="SM00710">
    <property type="entry name" value="PbH1"/>
    <property type="match status" value="28"/>
</dbReference>
<evidence type="ECO:0000256" key="2">
    <source>
        <dbReference type="SAM" id="Phobius"/>
    </source>
</evidence>
<dbReference type="InterPro" id="IPR051246">
    <property type="entry name" value="WDR48"/>
</dbReference>
<keyword evidence="2" id="KW-0812">Transmembrane</keyword>
<feature type="region of interest" description="Disordered" evidence="1">
    <location>
        <begin position="3360"/>
        <end position="3386"/>
    </location>
</feature>
<feature type="region of interest" description="Disordered" evidence="1">
    <location>
        <begin position="4583"/>
        <end position="4650"/>
    </location>
</feature>
<feature type="compositionally biased region" description="Low complexity" evidence="1">
    <location>
        <begin position="4471"/>
        <end position="4480"/>
    </location>
</feature>
<feature type="transmembrane region" description="Helical" evidence="2">
    <location>
        <begin position="4047"/>
        <end position="4067"/>
    </location>
</feature>
<dbReference type="EMBL" id="JAEHOD010000050">
    <property type="protein sequence ID" value="KAG2436076.1"/>
    <property type="molecule type" value="Genomic_DNA"/>
</dbReference>
<feature type="region of interest" description="Disordered" evidence="1">
    <location>
        <begin position="3945"/>
        <end position="4015"/>
    </location>
</feature>
<feature type="region of interest" description="Disordered" evidence="1">
    <location>
        <begin position="4458"/>
        <end position="4500"/>
    </location>
</feature>
<feature type="region of interest" description="Disordered" evidence="1">
    <location>
        <begin position="5005"/>
        <end position="5036"/>
    </location>
</feature>
<dbReference type="GO" id="GO:0000724">
    <property type="term" value="P:double-strand break repair via homologous recombination"/>
    <property type="evidence" value="ECO:0007669"/>
    <property type="project" value="TreeGrafter"/>
</dbReference>
<dbReference type="InterPro" id="IPR011050">
    <property type="entry name" value="Pectin_lyase_fold/virulence"/>
</dbReference>
<evidence type="ECO:0000313" key="3">
    <source>
        <dbReference type="EMBL" id="KAG2436076.1"/>
    </source>
</evidence>
<feature type="transmembrane region" description="Helical" evidence="2">
    <location>
        <begin position="4304"/>
        <end position="4324"/>
    </location>
</feature>
<feature type="region of interest" description="Disordered" evidence="1">
    <location>
        <begin position="4880"/>
        <end position="4911"/>
    </location>
</feature>
<feature type="transmembrane region" description="Helical" evidence="2">
    <location>
        <begin position="3916"/>
        <end position="3938"/>
    </location>
</feature>
<feature type="region of interest" description="Disordered" evidence="1">
    <location>
        <begin position="3777"/>
        <end position="3800"/>
    </location>
</feature>
<feature type="compositionally biased region" description="Polar residues" evidence="1">
    <location>
        <begin position="4132"/>
        <end position="4143"/>
    </location>
</feature>
<feature type="region of interest" description="Disordered" evidence="1">
    <location>
        <begin position="4525"/>
        <end position="4551"/>
    </location>
</feature>
<feature type="compositionally biased region" description="Low complexity" evidence="1">
    <location>
        <begin position="4893"/>
        <end position="4902"/>
    </location>
</feature>
<feature type="compositionally biased region" description="Basic and acidic residues" evidence="1">
    <location>
        <begin position="4683"/>
        <end position="4697"/>
    </location>
</feature>
<sequence>MWQHNITISPGSCNLACTAPVTVRLGAQLTSCLGLPVAGAPYTLAGVVTVAATDRSSDLLNVATVTDDWGLTFVQVPALLITASIHDVQQSHNGGLVRCEDCGVVAIGDSSVYNIGEASSPVYGDVYNVMQNYAPGRQFGTGVFLITSQILALVNLRCSGVSNALGFACVLHDYTPSPGGTMVIEGSTFEDNSVNYGVYGYGAVVMFPKGGPPSPCTNCDATLGIKNSKFLRNYGGCGGALAVLSFTGGPIYVSAQSGTELNGNKANVAGGAVYLRHTYNSLPASRAYLELVGGSTMNSNEATFQWGWGRGGGVASDVPWTALAIKEGSQMNSNVAVVGGAAYTRYSYEQIAILSGSHVELNASLQVYAGSALSRNRALGSSGGALCAGGAIGSIDISQGYIDTNTADGAHGSGGAIYAQGQAIGTIRAELDAAGMTTATEMRAALDAGIAAIVAGVSALPASVTSQPDVATLLSVVQAQYTGIGSVALSDGYIRDNTRGAIYTPGNVLSVTVSGSQVAGNSANGNTEAAGGFLFTGGVLGQLSVSSTSSITDNRATSAGGRGGAIAAVTGISRLIMSNAPAALAANQAVYGGAVWTGGSVLQMALTDSGMNGNYGERSGGAVHAGLNIYSLRLANSQLVSNYAANNANGYGGAIYAAGFLGELVLGSGSNVRGSSCGARGGAVYVGGGISAITLSDASYIGSNTAGTDGGAIFTTAVQSLDLSGGAYAGLNTASTGFGGFLAANTDVGTITLTGASKLEKNSAGTDGGAVAVKGDLGSVSLVAGSSVSLNTAGSGAGGFLYTGGVLGSLTLTGGSSVVGNMAGTSGAGVYVGGKPLASDAAAQAAIDAALAAIPAELAALPEMTALAATVRAGSVGLGSISLEGSSMADNWAGRVPGAAAASYGGGAICSGGHVQSVQLAAGSAMRKDGVAALTLMGACSMSGSVAGKSGGALYAGGFLGPFSLSGASAVSANSAGTSGGALFVGITAASVTVEGTSTRLSANVAALGDGGAVAVGTAAGSGGLLGPVVIRDGAEVSDNQAGRSGGAFFAAGYSLAALPSLQGPLSASVAAVPADVASIPDVASVLGTISSGKVGVPSLAISNGSRLHRNRAGTVPVQVSGGGASSGGTGGGGVVSSGGHIGSVTISQGSEVVNCSAGGSGGVVFADGVVGALTITDTAGGSLLGVSGCSAGLNGGVVFARDGVMSVALNNTLVAACSAVTGSGGVLHTGGLLPVLDLSNSALVNNSAATRGGAVTADVLMGAVTLRGASNVTGNAAVGATAGSGDGGALYSGSLIANLSVTGASQLSRNRAGRHGGAVYAVGLNLTQLPAALAAITAAVTTALPADLASLTDVADVVAAIPQGSIGVGAFSLEPGSAISGNVALVGSGGAIAAGGHFPSLTFVPGMDMSGNVAGSHGGAIWCSGILLDVAILSSSSLAGNVAQTGGGGALHSALGFATVVVADGTSLHGCSGGSGGALYAGRLLGSLLVSNRSSIANNRATSGPGGGVYAGLIGSLKVTEGSEVSGNSASSGLLPAAAGDGGGVYSAGFIGAFELSHGSSVQGNQARRHGGGIYAAGTPLQRVPAVAAAINTTLLSVMGGAATAGASAQLQSLTSSVVSGSLGFGSILITNSSSITSNTAGTDVGVGGGIGSGGQVGSLQLLSGSSIASNRARHGAGIGAAGILVNITIDSSSLRGNVALNGSGGGLLGQAILLLRARNSALRDNAADVGGLLCSYTVTYGLDISACEVSGNTAESFGGVAYSGLAHMNVSLSSVQVLRNRAHPEPVVDVPDAGTQYIYMFRQICQMINSLAASPTAPPGFNVPPECGSADLGNLRTVSAAFLPAIEMMIRYMSLNPDQPLWSGKNITGGGGVFFTWGNIVTLVATSTLFDDNTAARFGGVFGCTGAVNSLELSHGTTIRAATARWIGGALLAFREVADLSIHDDTLVTQCYARWGGAVASLLGFERLSIRDRSRLAGNRAESTGGAILSGWTGYINNLLISNSSGLWDNYAGSSSSPSSGTEGGAILMDGDLVNATIQFNSSIHGNNATESGGGLEVRGVVRNFTCQFNCSVRNNRANFGGGMYVKQGVYGMAFLHNSGLHNNSALESYGGGLLVMAGGSGSGELNDFVLRDNSHVRFNSAGREGGGIDVRGGWPARPRITGLTVEGGSSFTGNSAFELGGGIHASGDISAVVISGNSGFWDNTANLAGGGIYCNGSFYSVQMLSNAAMTNNSAGDGGGGAVAVGGDMRAVRLSGASTISSNRAAFYGGAFRVNGSVESLEVVEQSRVLGNSVNGAGGFLWAGGDVAILSVAQGSSLSGNSASGQGGCVCAAGVLSRVEVAQSSVVSENTAAEGGAFYALAGVAGMGVTSGSSVTRNRAGSGGFLGANGTISALSFTEGAAVTENGAAEGGVVWSASGINDLAVQGGVGVWRNEAQERGGFAHSGADISGVLLAASQIYSNRAGAGGGVLSAAGALRNLTLASAVNVHDNAATGRMASGGVVAAGDIADVQLGGGATVWGNTATGAGGAFHCTQTMRRFNVSGGAQLFANAAGAAGGVLHCGDEVTNLTITGAASVTGNRARDGGVVACGGRATGMRIEGGSDVSANTASERAGAVFAGDLHLTLTGRSRLRGHAANWGGSIYVQGTLQGLVISGNSSLSSSKAVDLGGAVYIFGTTSNSTAATNTSTAGAELYGNGSNVWITQGSSVSDVSAGSSGGFLYSYVGDISSFVVSDGSVVRNLTSARGSGGLLSTGGGLGSLRLEGGSRLSAVAAADHGGLAFAALGVGEAVVENNSSISDVHAGTDGGVVATLGAVGRLAVTGASSVQDVRAGGRGGVVFAAAALGDMVISGGSSLRRNSAGLSGGVVHVGGAMQLLELTGGSALDSNTAAGGDGGCVAAASLRQLTVSDSEVLSNRAAGGSFGGEGHGGCISSGNSSDGAALRWSVTRSRLFNNSAKADGGVLFMATKPLTQHSDGGAASPSVLELSGLLAINNSAGGRGGVVAVCGVCSVAAANSSLVASAAGLSGGSIALWDPQAALALSSAAAATAATRRLLQRHHRQLLQPAPQQESHITGVSRTDTAAAVAAPATAAEFVGTALTVAHSSSWQGDGGAVWVYGASHALLVDSTFQHCTAHGDGGAVALVAAAAVGLVRSSIATSRALLGRGGGLSVVGAERVLLAASDVTANVAAQAGGVHVGPMRHSNASATIVAYGIRVNDNTAGRTTAPLGRTSAAYPGFGGGLFIGHHTASVLVSGSDLGGNCAWLGAAVVSLVRRSFNSTQLEAAANATADMAAVVGGAAGGGVRDTSSAINSTQHQPDAAAAAAPAGDVGELLAQLDSMSQDVHYNSADVDAAAGGSFDGSSSSTAAQDSDSAGGSSSSSSSSSSFMFMQNTSMLQPAGANNCSSFLATPDLMPAQRLASSVWVDDLEGHGVFSDSGCTGVDALCLVNSAPAGTGWLEGPPASGSAVLLLNRSGDAVLRPGERFSLHVTLRDAFNSSVSTVLEHGAYNGTLMLLHMDLAGASALLREQPQLLPTRAAALDGTQTLACLADTTVAEFLTDRYNASSRTNNASACSPDKAVAYLAATGEQGLTDSFEEHGLLTWNDLAVRGWPGGNYTIVVLVAGPSAVDPILLPITLDGCRTGEFLETSASSSAAGASSAASNDTTTASGGGGSGSSTGSGASRLALMAQADCAVCPRRQVGQVADPRQAQLAEGTYPAALAALQEGIAAVRAACSECPDNAVVVVPGPGYWHSSPTSLYMVRCPNPDACTAAAEEEAAAGGDGSDPSSAADPSPPAVMRIDSISEALAALSADDARTTQLAVCQQWTYAGGGNSSSSSAAAAPCVLDSVAATMARRRRAQQQDGGTVTAVASYMQQQCAEGYTGNLCGVCQEGWVLTPADFSCSTCPPHASAVTALLALVMLVVAVFNIMTLAVEHFKETAPYEQGDGDDDDNDDGGGDGGGNDASVVDEEQLADAESAGDEGDEGEKEAVGDVDGTPAATGQQGEEEEETEVSLGEIWKMFIAHFQQLLIIWRLNINYPNVISSYVGGMGAATTPLTSFLVYNPSCLLPTHTPAQQARLAYMFALVQPFIAVALTLGVWVAGFWTVRKYFWRWTSKRASTPLEPAKSSDNTSQGSSTLEGEGTPRPNLRLRLGRQLLVVMLTAVFYEYPAWADVALNSFACFIIDADQGPITPAQTAGFKLGYWTYNLNQECYRGEHAGLYVPLGVVVLLLCCVLPPLFTLVSLVRTTPQQRRTDGRTRLMYSFLYKSYKDDYYWYDSMMQLQLLGLVAVSVFGRVLLVEYQALLMLVVLLVFSSINVLARPLRLDEMNSLQFFSSAVLCTTITLSLYFVLGNYLTLSDAGKAAIALVIIALNTLAGLFYLALAVRDIRHMMLDPRRWLRDQWARLQKLTLPLRRRCGCAPREPEGGAPKPRKLRPWQRAWWVDLHTPPPYVAGDDDSVIGGSSGGRSLRGSSGLDATHAGGCEDPSNRLLSSEDPAARRRSMLLQFSLRMSSLFRSTWRGSRGMSHRGDVYPQSPPDPSVCRSSAGGGVPVGDAAAAAAAAAVTAASASAGSAVANDDPVDALPGSNQTHHSSMPRPSLAGNPQEHAPPQQGGGGYESDGSASGGGSGRPLPLPGEPEDARSSPREAALLALPLALAAAPSYRSPQQQPQPDASGHGCDRAPGERPSRADSEAATSAACSIAGGHSTTVSVPLPHSHTLCGAALESGSELAGLIVQEGPSVRGGRRHSQLFPGGGDSTQLPLMPLAALLWHQQQHGEDVTELVRVPSASLALAASPRAPRGPSGQVTPRRMSRQGSYAAPAACSSPRANSFLAPPADVSAAGADTELDNERSSGAASAALPLAGLLPLASPLFHRADTSGTHPPRPASALSSLSRASHAHKPLQAMSPRVSCARVSVSSVKVSVSGSGGLSDYASAVPSGPGAVPEEARDVDADSEAAADAAVGSVETAAYAAPLRTAASGLGAGASRPQLQRVMVPHLSRSRGGSARPATTGALRPTSALPFGPPPPLPPAPPSVHDLATTFLEEVMEEADGSPGAAGAARGLGSSVCVGGV</sequence>
<feature type="region of interest" description="Disordered" evidence="1">
    <location>
        <begin position="3657"/>
        <end position="3683"/>
    </location>
</feature>
<protein>
    <submittedName>
        <fullName evidence="3">Uncharacterized protein</fullName>
    </submittedName>
</protein>
<dbReference type="GO" id="GO:0043130">
    <property type="term" value="F:ubiquitin binding"/>
    <property type="evidence" value="ECO:0007669"/>
    <property type="project" value="TreeGrafter"/>
</dbReference>
<proteinExistence type="predicted"/>
<feature type="region of interest" description="Disordered" evidence="1">
    <location>
        <begin position="4666"/>
        <end position="4702"/>
    </location>
</feature>
<feature type="compositionally biased region" description="Acidic residues" evidence="1">
    <location>
        <begin position="3950"/>
        <end position="3961"/>
    </location>
</feature>
<keyword evidence="2" id="KW-1133">Transmembrane helix</keyword>
<organism evidence="3 4">
    <name type="scientific">Chlamydomonas schloesseri</name>
    <dbReference type="NCBI Taxonomy" id="2026947"/>
    <lineage>
        <taxon>Eukaryota</taxon>
        <taxon>Viridiplantae</taxon>
        <taxon>Chlorophyta</taxon>
        <taxon>core chlorophytes</taxon>
        <taxon>Chlorophyceae</taxon>
        <taxon>CS clade</taxon>
        <taxon>Chlamydomonadales</taxon>
        <taxon>Chlamydomonadaceae</taxon>
        <taxon>Chlamydomonas</taxon>
    </lineage>
</organism>
<feature type="region of interest" description="Disordered" evidence="1">
    <location>
        <begin position="4125"/>
        <end position="4151"/>
    </location>
</feature>
<dbReference type="InterPro" id="IPR006626">
    <property type="entry name" value="PbH1"/>
</dbReference>
<keyword evidence="4" id="KW-1185">Reference proteome</keyword>
<feature type="compositionally biased region" description="Low complexity" evidence="1">
    <location>
        <begin position="3657"/>
        <end position="3671"/>
    </location>
</feature>
<feature type="compositionally biased region" description="Low complexity" evidence="1">
    <location>
        <begin position="4666"/>
        <end position="4677"/>
    </location>
</feature>
<feature type="compositionally biased region" description="Acidic residues" evidence="1">
    <location>
        <begin position="3971"/>
        <end position="3991"/>
    </location>
</feature>
<dbReference type="Proteomes" id="UP000613740">
    <property type="component" value="Unassembled WGS sequence"/>
</dbReference>
<dbReference type="SUPFAM" id="SSF51126">
    <property type="entry name" value="Pectin lyase-like"/>
    <property type="match status" value="1"/>
</dbReference>
<feature type="transmembrane region" description="Helical" evidence="2">
    <location>
        <begin position="4087"/>
        <end position="4111"/>
    </location>
</feature>
<gene>
    <name evidence="3" type="ORF">HYH02_011587</name>
</gene>
<feature type="transmembrane region" description="Helical" evidence="2">
    <location>
        <begin position="4278"/>
        <end position="4298"/>
    </location>
</feature>
<comment type="caution">
    <text evidence="3">The sequence shown here is derived from an EMBL/GenBank/DDBJ whole genome shotgun (WGS) entry which is preliminary data.</text>
</comment>
<feature type="compositionally biased region" description="Gly residues" evidence="1">
    <location>
        <begin position="4617"/>
        <end position="4634"/>
    </location>
</feature>
<accession>A0A835W526</accession>
<dbReference type="PANTHER" id="PTHR19862">
    <property type="entry name" value="WD REPEAT-CONTAINING PROTEIN 48"/>
    <property type="match status" value="1"/>
</dbReference>
<name>A0A835W526_9CHLO</name>